<dbReference type="InterPro" id="IPR005791">
    <property type="entry name" value="SecD"/>
</dbReference>
<sequence>MIPSILALEFIADPLVLFLSGLALLILFIWYFVTESENRKRSIGTILVLGLCTLCALALYPPDKTLKGGIDLVGGSAFTLKVQPNTDPNTGEVIPLRDDDLNQAVATIEKRLGSGGTKDLLIAKSGTDTILLQMPGMSPETAADIRVTLQKVAKLELREVNLEGGKRETADGKTLAQRVYDKEDIVPGYRAYKNEGEDRKGDKYTEYLLLNNRTAVAGADVAHAYPVTQGADNIVSIELTGEGGEKMINLTKDMQPNQDRIAILLDNEIVSAPTVQSVPLGSRFVIEGQKNQKEASELAAQLNNPLKNALTIEQESTVSPSLGQAVVKQGIMAALIGLALTAVFILIYYRTAGIVALVALLVNSVLIFGSMAMFGFTFTLPGIAGIILTIGMAVDANVLIFERLREELENGKSLSNAIETAYEKAFSAIFDSNITSLLAATILFWKASGTVQGFAVTLTIGLLGSMFSAILVTRVIFRWAVHFNLLKNLSLLNLFRKSNFDFLGKRRMALVISSLLFIAAIAGFVIKGEKGLGVDFTGGTLLKFQFKDGQTEVTAADANEALKDANTVAKPVIQEETVPGTGELLTVRCDSRDAQLIEDTLREKIAIMKERVPVSSNSGETEWAVQATVEAVSATAGKAFLINACVAIGMGLIAMLIYISIRFEFSFALGAFVALVHDIVLATGLIVLFGGELSLIHVGAILTIAGYSINDTIIVFDRIRESLLTSHGTIKELMNEAINATLSRTLLTSVTTIVTVAILAVFGGSALADFSQMILVGLVIGTYSSIFVAAPIVLWWSRGKGRNLRKEVLDASLAGEIEAAG</sequence>
<feature type="domain" description="SecDF P1 head subdomain" evidence="13">
    <location>
        <begin position="205"/>
        <end position="303"/>
    </location>
</feature>
<feature type="transmembrane region" description="Helical" evidence="9">
    <location>
        <begin position="508"/>
        <end position="526"/>
    </location>
</feature>
<dbReference type="HAMAP" id="MF_01464_B">
    <property type="entry name" value="SecF_B"/>
    <property type="match status" value="1"/>
</dbReference>
<feature type="domain" description="Protein translocase subunit SecDF P1" evidence="12">
    <location>
        <begin position="101"/>
        <end position="161"/>
    </location>
</feature>
<dbReference type="InterPro" id="IPR022813">
    <property type="entry name" value="SecD/SecF_arch_bac"/>
</dbReference>
<dbReference type="Gene3D" id="1.20.1640.10">
    <property type="entry name" value="Multidrug efflux transporter AcrB transmembrane domain"/>
    <property type="match status" value="2"/>
</dbReference>
<dbReference type="InterPro" id="IPR022646">
    <property type="entry name" value="SecD/SecF_CS"/>
</dbReference>
<reference evidence="15" key="1">
    <citation type="journal article" date="2019" name="Int. J. Syst. Evol. Microbiol.">
        <title>The Global Catalogue of Microorganisms (GCM) 10K type strain sequencing project: providing services to taxonomists for standard genome sequencing and annotation.</title>
        <authorList>
            <consortium name="The Broad Institute Genomics Platform"/>
            <consortium name="The Broad Institute Genome Sequencing Center for Infectious Disease"/>
            <person name="Wu L."/>
            <person name="Ma J."/>
        </authorList>
    </citation>
    <scope>NUCLEOTIDE SEQUENCE [LARGE SCALE GENOMIC DNA]</scope>
    <source>
        <strain evidence="15">CGMCC 4.1467</strain>
    </source>
</reference>
<organism evidence="14 15">
    <name type="scientific">Haloferula chungangensis</name>
    <dbReference type="NCBI Taxonomy" id="1048331"/>
    <lineage>
        <taxon>Bacteria</taxon>
        <taxon>Pseudomonadati</taxon>
        <taxon>Verrucomicrobiota</taxon>
        <taxon>Verrucomicrobiia</taxon>
        <taxon>Verrucomicrobiales</taxon>
        <taxon>Verrucomicrobiaceae</taxon>
        <taxon>Haloferula</taxon>
    </lineage>
</organism>
<dbReference type="InterPro" id="IPR005665">
    <property type="entry name" value="SecF_bac"/>
</dbReference>
<dbReference type="NCBIfam" id="TIGR00916">
    <property type="entry name" value="2A0604s01"/>
    <property type="match status" value="1"/>
</dbReference>
<feature type="transmembrane region" description="Helical" evidence="9">
    <location>
        <begin position="774"/>
        <end position="796"/>
    </location>
</feature>
<dbReference type="SUPFAM" id="SSF82866">
    <property type="entry name" value="Multidrug efflux transporter AcrB transmembrane domain"/>
    <property type="match status" value="2"/>
</dbReference>
<dbReference type="InterPro" id="IPR048634">
    <property type="entry name" value="SecD_SecF_C"/>
</dbReference>
<dbReference type="NCBIfam" id="TIGR01129">
    <property type="entry name" value="secD"/>
    <property type="match status" value="1"/>
</dbReference>
<dbReference type="InterPro" id="IPR055344">
    <property type="entry name" value="SecD_SecF_C_bact"/>
</dbReference>
<keyword evidence="7 9" id="KW-0811">Translocation</keyword>
<evidence type="ECO:0000256" key="7">
    <source>
        <dbReference type="ARBA" id="ARBA00023010"/>
    </source>
</evidence>
<dbReference type="EMBL" id="JBHTBS010000001">
    <property type="protein sequence ID" value="MFC7336333.1"/>
    <property type="molecule type" value="Genomic_DNA"/>
</dbReference>
<evidence type="ECO:0000313" key="15">
    <source>
        <dbReference type="Proteomes" id="UP001596472"/>
    </source>
</evidence>
<evidence type="ECO:0000256" key="3">
    <source>
        <dbReference type="ARBA" id="ARBA00022475"/>
    </source>
</evidence>
<comment type="subunit">
    <text evidence="9">Forms a complex with SecF. Part of the essential Sec protein translocation apparatus which comprises SecA, SecYEG and auxiliary proteins SecDF. Other proteins may also be involved.</text>
</comment>
<dbReference type="Gene3D" id="3.30.70.3400">
    <property type="match status" value="1"/>
</dbReference>
<comment type="similarity">
    <text evidence="10">Belongs to the SecD/SecF family. SecF subfamily.</text>
</comment>
<feature type="transmembrane region" description="Helical" evidence="9">
    <location>
        <begin position="640"/>
        <end position="661"/>
    </location>
</feature>
<evidence type="ECO:0000256" key="10">
    <source>
        <dbReference type="HAMAP-Rule" id="MF_01464"/>
    </source>
</evidence>
<comment type="subcellular location">
    <subcellularLocation>
        <location evidence="1 9">Cell membrane</location>
        <topology evidence="1 9">Multi-pass membrane protein</topology>
    </subcellularLocation>
</comment>
<proteinExistence type="inferred from homology"/>
<gene>
    <name evidence="9 14" type="primary">secD</name>
    <name evidence="10" type="synonym">secF</name>
    <name evidence="14" type="ORF">ACFQY0_04020</name>
</gene>
<keyword evidence="2 9" id="KW-0813">Transport</keyword>
<feature type="domain" description="Protein export membrane protein SecD/SecF C-terminal" evidence="11">
    <location>
        <begin position="305"/>
        <end position="479"/>
    </location>
</feature>
<evidence type="ECO:0000259" key="11">
    <source>
        <dbReference type="Pfam" id="PF02355"/>
    </source>
</evidence>
<dbReference type="PANTHER" id="PTHR30081:SF1">
    <property type="entry name" value="PROTEIN TRANSLOCASE SUBUNIT SECD"/>
    <property type="match status" value="1"/>
</dbReference>
<feature type="transmembrane region" description="Helical" evidence="9">
    <location>
        <begin position="695"/>
        <end position="716"/>
    </location>
</feature>
<name>A0ABW2L1Z4_9BACT</name>
<keyword evidence="6 9" id="KW-1133">Transmembrane helix</keyword>
<accession>A0ABW2L1Z4</accession>
<dbReference type="PANTHER" id="PTHR30081">
    <property type="entry name" value="PROTEIN-EXPORT MEMBRANE PROTEIN SEC"/>
    <property type="match status" value="1"/>
</dbReference>
<comment type="function">
    <text evidence="9">Part of the Sec protein translocase complex. Interacts with the SecYEG preprotein conducting channel. SecDF uses the proton motive force (PMF) to complete protein translocation after the ATP-dependent function of SecA.</text>
</comment>
<dbReference type="PRINTS" id="PR01755">
    <property type="entry name" value="SECFTRNLCASE"/>
</dbReference>
<dbReference type="Pfam" id="PF21760">
    <property type="entry name" value="SecD_1st"/>
    <property type="match status" value="1"/>
</dbReference>
<keyword evidence="15" id="KW-1185">Reference proteome</keyword>
<evidence type="ECO:0000256" key="1">
    <source>
        <dbReference type="ARBA" id="ARBA00004651"/>
    </source>
</evidence>
<dbReference type="Pfam" id="PF02355">
    <property type="entry name" value="SecD_SecF_C"/>
    <property type="match status" value="2"/>
</dbReference>
<feature type="domain" description="Protein export membrane protein SecD/SecF C-terminal" evidence="11">
    <location>
        <begin position="626"/>
        <end position="797"/>
    </location>
</feature>
<keyword evidence="5 9" id="KW-0653">Protein transport</keyword>
<feature type="transmembrane region" description="Helical" evidence="9">
    <location>
        <begin position="330"/>
        <end position="349"/>
    </location>
</feature>
<feature type="transmembrane region" description="Helical" evidence="9">
    <location>
        <begin position="746"/>
        <end position="768"/>
    </location>
</feature>
<evidence type="ECO:0000256" key="5">
    <source>
        <dbReference type="ARBA" id="ARBA00022927"/>
    </source>
</evidence>
<dbReference type="Proteomes" id="UP001596472">
    <property type="component" value="Unassembled WGS sequence"/>
</dbReference>
<feature type="transmembrane region" description="Helical" evidence="9">
    <location>
        <begin position="425"/>
        <end position="445"/>
    </location>
</feature>
<comment type="caution">
    <text evidence="9">Lacks conserved residue(s) required for the propagation of feature annotation.</text>
</comment>
<dbReference type="HAMAP" id="MF_01463_B">
    <property type="entry name" value="SecD_B"/>
    <property type="match status" value="1"/>
</dbReference>
<evidence type="ECO:0000313" key="14">
    <source>
        <dbReference type="EMBL" id="MFC7336333.1"/>
    </source>
</evidence>
<feature type="transmembrane region" description="Helical" evidence="9">
    <location>
        <begin position="668"/>
        <end position="689"/>
    </location>
</feature>
<feature type="transmembrane region" description="Helical" evidence="9">
    <location>
        <begin position="382"/>
        <end position="404"/>
    </location>
</feature>
<comment type="caution">
    <text evidence="14">The sequence shown here is derived from an EMBL/GenBank/DDBJ whole genome shotgun (WGS) entry which is preliminary data.</text>
</comment>
<dbReference type="InterPro" id="IPR022645">
    <property type="entry name" value="SecD/SecF_bac"/>
</dbReference>
<feature type="transmembrane region" description="Helical" evidence="9">
    <location>
        <begin position="42"/>
        <end position="60"/>
    </location>
</feature>
<comment type="similarity">
    <text evidence="9">Belongs to the SecD/SecF family. SecD subfamily.</text>
</comment>
<protein>
    <recommendedName>
        <fullName evidence="9 10">Multifunctional fusion protein</fullName>
    </recommendedName>
    <domain>
        <recommendedName>
            <fullName evidence="9">Protein translocase subunit SecD</fullName>
        </recommendedName>
    </domain>
    <domain>
        <recommendedName>
            <fullName evidence="10">Protein-export membrane protein SecF</fullName>
        </recommendedName>
    </domain>
</protein>
<comment type="subunit">
    <text evidence="10">Forms a complex with SecD. Part of the essential Sec protein translocation apparatus which comprises SecA, SecYEG and auxiliary proteins SecDF. Other proteins may also be involved.</text>
</comment>
<dbReference type="NCBIfam" id="TIGR00966">
    <property type="entry name" value="transloc_SecF"/>
    <property type="match status" value="1"/>
</dbReference>
<feature type="transmembrane region" description="Helical" evidence="9">
    <location>
        <begin position="451"/>
        <end position="477"/>
    </location>
</feature>
<keyword evidence="4 9" id="KW-0812">Transmembrane</keyword>
<dbReference type="InterPro" id="IPR048631">
    <property type="entry name" value="SecD_1st"/>
</dbReference>
<evidence type="ECO:0000256" key="2">
    <source>
        <dbReference type="ARBA" id="ARBA00022448"/>
    </source>
</evidence>
<evidence type="ECO:0000256" key="9">
    <source>
        <dbReference type="HAMAP-Rule" id="MF_01463"/>
    </source>
</evidence>
<dbReference type="RefSeq" id="WP_379709351.1">
    <property type="nucleotide sequence ID" value="NZ_JBHTBS010000001.1"/>
</dbReference>
<dbReference type="Pfam" id="PF07549">
    <property type="entry name" value="Sec_GG"/>
    <property type="match status" value="1"/>
</dbReference>
<evidence type="ECO:0000259" key="12">
    <source>
        <dbReference type="Pfam" id="PF21760"/>
    </source>
</evidence>
<evidence type="ECO:0000256" key="8">
    <source>
        <dbReference type="ARBA" id="ARBA00023136"/>
    </source>
</evidence>
<evidence type="ECO:0000256" key="4">
    <source>
        <dbReference type="ARBA" id="ARBA00022692"/>
    </source>
</evidence>
<dbReference type="Pfam" id="PF22599">
    <property type="entry name" value="SecDF_P1_head"/>
    <property type="match status" value="1"/>
</dbReference>
<evidence type="ECO:0000256" key="6">
    <source>
        <dbReference type="ARBA" id="ARBA00022989"/>
    </source>
</evidence>
<feature type="transmembrane region" description="Helical" evidence="9">
    <location>
        <begin position="15"/>
        <end position="33"/>
    </location>
</feature>
<feature type="transmembrane region" description="Helical" evidence="9">
    <location>
        <begin position="354"/>
        <end position="376"/>
    </location>
</feature>
<evidence type="ECO:0000259" key="13">
    <source>
        <dbReference type="Pfam" id="PF22599"/>
    </source>
</evidence>
<dbReference type="InterPro" id="IPR054384">
    <property type="entry name" value="SecDF_P1_head"/>
</dbReference>
<keyword evidence="3 9" id="KW-1003">Cell membrane</keyword>
<keyword evidence="8 9" id="KW-0472">Membrane</keyword>
<dbReference type="Gene3D" id="3.30.1360.200">
    <property type="match status" value="1"/>
</dbReference>